<organism evidence="1 2">
    <name type="scientific">Legionella bononiensis</name>
    <dbReference type="NCBI Taxonomy" id="2793102"/>
    <lineage>
        <taxon>Bacteria</taxon>
        <taxon>Pseudomonadati</taxon>
        <taxon>Pseudomonadota</taxon>
        <taxon>Gammaproteobacteria</taxon>
        <taxon>Legionellales</taxon>
        <taxon>Legionellaceae</taxon>
        <taxon>Legionella</taxon>
    </lineage>
</organism>
<dbReference type="NCBIfam" id="NF043054">
    <property type="entry name" value="T4SS_Ceg19"/>
    <property type="match status" value="1"/>
</dbReference>
<evidence type="ECO:0008006" key="3">
    <source>
        <dbReference type="Google" id="ProtNLM"/>
    </source>
</evidence>
<gene>
    <name evidence="1" type="ORF">I5282_09330</name>
</gene>
<dbReference type="EMBL" id="JADWVN010000017">
    <property type="protein sequence ID" value="MBL7526771.1"/>
    <property type="molecule type" value="Genomic_DNA"/>
</dbReference>
<sequence>MHKLIELEQEYKDLAVLVDKALASSLISEKEHAMEQFRNSELSGIDQGSLIYYAHEFGPTVRLINISKNLPVQIAALEKKIRLIEIQINAENTSSQSIAEIQTEPRAEPIATVMDPGPEESQSEHPRSAAIERFRESLRPYIDATSSRTTEYSWGLIEYAGSFFGLSGYSKSEKLAAIDHLLEQLENPEHRVLSERDKAVLTTGTLSAGVSGWLNDPIIGADLNELLTAEHTIENKHP</sequence>
<proteinExistence type="predicted"/>
<dbReference type="InterPro" id="IPR049984">
    <property type="entry name" value="T4SS_Ceg19"/>
</dbReference>
<accession>A0ABS1WBN0</accession>
<protein>
    <recommendedName>
        <fullName evidence="3">Coiled-coil protein</fullName>
    </recommendedName>
</protein>
<name>A0ABS1WBN0_9GAMM</name>
<reference evidence="1 2" key="1">
    <citation type="submission" date="2020-12" db="EMBL/GenBank/DDBJ databases">
        <title>WGS of Legionella: environmental sample.</title>
        <authorList>
            <person name="Cristino S."/>
            <person name="Girolamini L."/>
            <person name="Salaris S."/>
            <person name="Pascale M.R."/>
            <person name="Mazzotta M."/>
            <person name="Orsini M."/>
            <person name="Grottola A."/>
        </authorList>
    </citation>
    <scope>NUCLEOTIDE SEQUENCE [LARGE SCALE GENOMIC DNA]</scope>
    <source>
        <strain evidence="1 2">30cs62</strain>
    </source>
</reference>
<comment type="caution">
    <text evidence="1">The sequence shown here is derived from an EMBL/GenBank/DDBJ whole genome shotgun (WGS) entry which is preliminary data.</text>
</comment>
<evidence type="ECO:0000313" key="2">
    <source>
        <dbReference type="Proteomes" id="UP000809910"/>
    </source>
</evidence>
<keyword evidence="2" id="KW-1185">Reference proteome</keyword>
<dbReference type="RefSeq" id="WP_203111867.1">
    <property type="nucleotide sequence ID" value="NZ_JADOBG010000022.1"/>
</dbReference>
<dbReference type="Proteomes" id="UP000809910">
    <property type="component" value="Unassembled WGS sequence"/>
</dbReference>
<evidence type="ECO:0000313" key="1">
    <source>
        <dbReference type="EMBL" id="MBL7526771.1"/>
    </source>
</evidence>